<dbReference type="AlphaFoldDB" id="X6MWQ2"/>
<reference evidence="2 3" key="1">
    <citation type="journal article" date="2013" name="Curr. Biol.">
        <title>The Genome of the Foraminiferan Reticulomyxa filosa.</title>
        <authorList>
            <person name="Glockner G."/>
            <person name="Hulsmann N."/>
            <person name="Schleicher M."/>
            <person name="Noegel A.A."/>
            <person name="Eichinger L."/>
            <person name="Gallinger C."/>
            <person name="Pawlowski J."/>
            <person name="Sierra R."/>
            <person name="Euteneuer U."/>
            <person name="Pillet L."/>
            <person name="Moustafa A."/>
            <person name="Platzer M."/>
            <person name="Groth M."/>
            <person name="Szafranski K."/>
            <person name="Schliwa M."/>
        </authorList>
    </citation>
    <scope>NUCLEOTIDE SEQUENCE [LARGE SCALE GENOMIC DNA]</scope>
</reference>
<sequence length="184" mass="20756">MTSNYNNPAYSLLPGNERVKEQKLTSQKIETWADIPVDLSADGFSDFRKLNVDYQQARQNNAARNRFLGSDVSNIPIESGNESLLSRLFTFMSSDNLGTVNKGVASSKQAEDLSMIIPRSRANSGDMSVYETTSIANTTAPTLNRRQEIDDAEDNNDSEDEYYQDEENKFDNKHGSRRTILRKN</sequence>
<gene>
    <name evidence="2" type="ORF">RFI_19008</name>
</gene>
<accession>X6MWQ2</accession>
<proteinExistence type="predicted"/>
<feature type="compositionally biased region" description="Basic residues" evidence="1">
    <location>
        <begin position="175"/>
        <end position="184"/>
    </location>
</feature>
<evidence type="ECO:0000313" key="2">
    <source>
        <dbReference type="EMBL" id="ETO18269.1"/>
    </source>
</evidence>
<evidence type="ECO:0000256" key="1">
    <source>
        <dbReference type="SAM" id="MobiDB-lite"/>
    </source>
</evidence>
<comment type="caution">
    <text evidence="2">The sequence shown here is derived from an EMBL/GenBank/DDBJ whole genome shotgun (WGS) entry which is preliminary data.</text>
</comment>
<dbReference type="EMBL" id="ASPP01015218">
    <property type="protein sequence ID" value="ETO18269.1"/>
    <property type="molecule type" value="Genomic_DNA"/>
</dbReference>
<dbReference type="Proteomes" id="UP000023152">
    <property type="component" value="Unassembled WGS sequence"/>
</dbReference>
<feature type="compositionally biased region" description="Acidic residues" evidence="1">
    <location>
        <begin position="150"/>
        <end position="165"/>
    </location>
</feature>
<feature type="region of interest" description="Disordered" evidence="1">
    <location>
        <begin position="135"/>
        <end position="184"/>
    </location>
</feature>
<name>X6MWQ2_RETFI</name>
<protein>
    <submittedName>
        <fullName evidence="2">Uncharacterized protein</fullName>
    </submittedName>
</protein>
<evidence type="ECO:0000313" key="3">
    <source>
        <dbReference type="Proteomes" id="UP000023152"/>
    </source>
</evidence>
<keyword evidence="3" id="KW-1185">Reference proteome</keyword>
<feature type="compositionally biased region" description="Polar residues" evidence="1">
    <location>
        <begin position="135"/>
        <end position="144"/>
    </location>
</feature>
<organism evidence="2 3">
    <name type="scientific">Reticulomyxa filosa</name>
    <dbReference type="NCBI Taxonomy" id="46433"/>
    <lineage>
        <taxon>Eukaryota</taxon>
        <taxon>Sar</taxon>
        <taxon>Rhizaria</taxon>
        <taxon>Retaria</taxon>
        <taxon>Foraminifera</taxon>
        <taxon>Monothalamids</taxon>
        <taxon>Reticulomyxidae</taxon>
        <taxon>Reticulomyxa</taxon>
    </lineage>
</organism>